<organism evidence="2 3">
    <name type="scientific">Histidinibacterium aquaticum</name>
    <dbReference type="NCBI Taxonomy" id="2613962"/>
    <lineage>
        <taxon>Bacteria</taxon>
        <taxon>Pseudomonadati</taxon>
        <taxon>Pseudomonadota</taxon>
        <taxon>Alphaproteobacteria</taxon>
        <taxon>Rhodobacterales</taxon>
        <taxon>Paracoccaceae</taxon>
        <taxon>Histidinibacterium</taxon>
    </lineage>
</organism>
<dbReference type="Proteomes" id="UP000326554">
    <property type="component" value="Unassembled WGS sequence"/>
</dbReference>
<keyword evidence="1" id="KW-0812">Transmembrane</keyword>
<proteinExistence type="predicted"/>
<dbReference type="AlphaFoldDB" id="A0A5J5GN74"/>
<dbReference type="Pfam" id="PF09838">
    <property type="entry name" value="DUF2065"/>
    <property type="match status" value="1"/>
</dbReference>
<gene>
    <name evidence="2" type="ORF">F3S47_00720</name>
</gene>
<dbReference type="InterPro" id="IPR019201">
    <property type="entry name" value="DUF2065"/>
</dbReference>
<name>A0A5J5GN74_9RHOB</name>
<keyword evidence="1" id="KW-1133">Transmembrane helix</keyword>
<protein>
    <submittedName>
        <fullName evidence="2">DUF2065 domain-containing protein</fullName>
    </submittedName>
</protein>
<dbReference type="EMBL" id="VYQE01000001">
    <property type="protein sequence ID" value="KAA9009826.1"/>
    <property type="molecule type" value="Genomic_DNA"/>
</dbReference>
<reference evidence="2 3" key="1">
    <citation type="submission" date="2019-09" db="EMBL/GenBank/DDBJ databases">
        <authorList>
            <person name="Park J.-S."/>
            <person name="Choi H.-J."/>
        </authorList>
    </citation>
    <scope>NUCLEOTIDE SEQUENCE [LARGE SCALE GENOMIC DNA]</scope>
    <source>
        <strain evidence="2 3">176SS1-4</strain>
    </source>
</reference>
<comment type="caution">
    <text evidence="2">The sequence shown here is derived from an EMBL/GenBank/DDBJ whole genome shotgun (WGS) entry which is preliminary data.</text>
</comment>
<accession>A0A5J5GN74</accession>
<evidence type="ECO:0000256" key="1">
    <source>
        <dbReference type="SAM" id="Phobius"/>
    </source>
</evidence>
<feature type="transmembrane region" description="Helical" evidence="1">
    <location>
        <begin position="44"/>
        <end position="63"/>
    </location>
</feature>
<keyword evidence="1" id="KW-0472">Membrane</keyword>
<evidence type="ECO:0000313" key="3">
    <source>
        <dbReference type="Proteomes" id="UP000326554"/>
    </source>
</evidence>
<dbReference type="RefSeq" id="WP_150443311.1">
    <property type="nucleotide sequence ID" value="NZ_VYQE01000001.1"/>
</dbReference>
<sequence>MGLALWGLGLVFVVEGLVYALAPSLVEDLLDALRRLTLEQRRLMGLGAITLGLALLWAARAAGV</sequence>
<evidence type="ECO:0000313" key="2">
    <source>
        <dbReference type="EMBL" id="KAA9009826.1"/>
    </source>
</evidence>
<keyword evidence="3" id="KW-1185">Reference proteome</keyword>